<feature type="compositionally biased region" description="Gly residues" evidence="1">
    <location>
        <begin position="648"/>
        <end position="660"/>
    </location>
</feature>
<organism evidence="4 5">
    <name type="scientific">Chlamydomonas incerta</name>
    <dbReference type="NCBI Taxonomy" id="51695"/>
    <lineage>
        <taxon>Eukaryota</taxon>
        <taxon>Viridiplantae</taxon>
        <taxon>Chlorophyta</taxon>
        <taxon>core chlorophytes</taxon>
        <taxon>Chlorophyceae</taxon>
        <taxon>CS clade</taxon>
        <taxon>Chlamydomonadales</taxon>
        <taxon>Chlamydomonadaceae</taxon>
        <taxon>Chlamydomonas</taxon>
    </lineage>
</organism>
<evidence type="ECO:0000313" key="4">
    <source>
        <dbReference type="EMBL" id="KAG2437883.1"/>
    </source>
</evidence>
<sequence length="1167" mass="114169">MLRLIERNPCTISIFVILLRFFLACGASELVHPDVSQPTRSEACRRGLGHAQRCLPYVDGWLLQLRSGVTSFYLLQPLLQPGEGGTAAAVAAGGVAGAAAGASAVGPGTLRLPLDVSVVEGALPASGSLVRAAWRPSSPTGGADGTPEAAAQSPASAAAAAAACACGVAGGAGVAARRTQEGVHRTQQLGEERRQHAAVAELQELQGASVSGPEAGQQDAAAAELAAAVLAAAAAQVQQEPHGGLLAVVVLTELELAGRGHTTGRAEGAGAGAGWMAWPQLDADGDAGADAGAGADAAAAAAAGGMGPHAGEPKPLDQRDGGRWQQLRRRLLQTFMDFPSPPPPPPPRPPRPLLPPAPPPSPAPAWLPPSSPAPQPSLPPPAPARSPQPPPSPPPPGPSPPSPGPPQPSPPKPPVPFPPPSPAPPSPRPFPPRPPNPSPSPPPPRPSPPRPSPPRPSPAPPSPSPPPSPPQPPTPEEGVHAALVDLYSSRARVARGGDISTLFIIVDLCGLGGGPAITKEDLEALLFEPLPTNSTTSTNTTSSSSKPPSAPSPSPSLSPSPSPSLEDILADFEAGGITGATPDITSGGGGGGGSAGIDAEGASLHDTPPGLTLESYVSSCSVGAARINRANSRVVGPYRLPCSYTAPPGGGTPQPGGGGTAATPPSPASTGSSSSSSSTSGSTTSGGVITSGDAAAAAGAAAGGGASWTAARCSVADVFGWADAAVAAAAADGVDLSRYTHRLIVLPPNMREWAGPNCSWTGLATLGPVPAAAVAAAINGGAGGARSAGDAPPPAQPSQQPPAPPQAADVGVGYAWVSGSYARSLLSYLHELGHNLWLGHAGVGSCDDCDWSCAMGMCCRTRCFNGPHAWQLGWSVPPPSHVLSAATLPPGVRRLLTLPAALTARSGLVVVRADWMAGSNGSNGGGATGTAAPGAATRNATGGGAGAAAAAGPRAVAAPTLFLSYRPRADPYDADIPQAFGGGVTVHSYDGTDQRDTASTRLLARLLEANSWWDVAAPSAAAPSVAAAVAAPPPAGGQVLLSAATSGAAAGVAGAGTPAVVGGDLAAASGSLTARTATAGGVVGGGSVGSGLLVTVVSANATHAELEAGAAAAAITGATAIAEPAQALATAAAHAQPTAAAFPRATARTAVTAGATETTTRITAAAF</sequence>
<dbReference type="EMBL" id="JAEHOC010000010">
    <property type="protein sequence ID" value="KAG2437883.1"/>
    <property type="molecule type" value="Genomic_DNA"/>
</dbReference>
<feature type="signal peptide" evidence="2">
    <location>
        <begin position="1"/>
        <end position="27"/>
    </location>
</feature>
<evidence type="ECO:0000313" key="5">
    <source>
        <dbReference type="Proteomes" id="UP000650467"/>
    </source>
</evidence>
<keyword evidence="2" id="KW-0732">Signal</keyword>
<proteinExistence type="predicted"/>
<feature type="compositionally biased region" description="Low complexity" evidence="1">
    <location>
        <begin position="530"/>
        <end position="547"/>
    </location>
</feature>
<feature type="region of interest" description="Disordered" evidence="1">
    <location>
        <begin position="335"/>
        <end position="480"/>
    </location>
</feature>
<evidence type="ECO:0000256" key="1">
    <source>
        <dbReference type="SAM" id="MobiDB-lite"/>
    </source>
</evidence>
<dbReference type="Pfam" id="PF05548">
    <property type="entry name" value="Peptidase_M11"/>
    <property type="match status" value="1"/>
</dbReference>
<dbReference type="AlphaFoldDB" id="A0A835T7T8"/>
<dbReference type="OrthoDB" id="551331at2759"/>
<feature type="domain" description="Peptidase M11 gametolysin" evidence="3">
    <location>
        <begin position="817"/>
        <end position="919"/>
    </location>
</feature>
<evidence type="ECO:0000259" key="3">
    <source>
        <dbReference type="Pfam" id="PF05548"/>
    </source>
</evidence>
<feature type="chain" id="PRO_5032758984" description="Peptidase M11 gametolysin domain-containing protein" evidence="2">
    <location>
        <begin position="28"/>
        <end position="1167"/>
    </location>
</feature>
<protein>
    <recommendedName>
        <fullName evidence="3">Peptidase M11 gametolysin domain-containing protein</fullName>
    </recommendedName>
</protein>
<feature type="region of interest" description="Disordered" evidence="1">
    <location>
        <begin position="646"/>
        <end position="686"/>
    </location>
</feature>
<reference evidence="4" key="1">
    <citation type="journal article" date="2020" name="bioRxiv">
        <title>Comparative genomics of Chlamydomonas.</title>
        <authorList>
            <person name="Craig R.J."/>
            <person name="Hasan A.R."/>
            <person name="Ness R.W."/>
            <person name="Keightley P.D."/>
        </authorList>
    </citation>
    <scope>NUCLEOTIDE SEQUENCE</scope>
    <source>
        <strain evidence="4">SAG 7.73</strain>
    </source>
</reference>
<dbReference type="PANTHER" id="PTHR24216:SF65">
    <property type="entry name" value="PAXILLIN-LIKE PROTEIN 1"/>
    <property type="match status" value="1"/>
</dbReference>
<dbReference type="PANTHER" id="PTHR24216">
    <property type="entry name" value="PAXILLIN-RELATED"/>
    <property type="match status" value="1"/>
</dbReference>
<dbReference type="InterPro" id="IPR008752">
    <property type="entry name" value="Peptidase_M11"/>
</dbReference>
<dbReference type="Proteomes" id="UP000650467">
    <property type="component" value="Unassembled WGS sequence"/>
</dbReference>
<feature type="compositionally biased region" description="Pro residues" evidence="1">
    <location>
        <begin position="339"/>
        <end position="475"/>
    </location>
</feature>
<gene>
    <name evidence="4" type="ORF">HXX76_005500</name>
</gene>
<feature type="region of interest" description="Disordered" evidence="1">
    <location>
        <begin position="300"/>
        <end position="322"/>
    </location>
</feature>
<feature type="region of interest" description="Disordered" evidence="1">
    <location>
        <begin position="783"/>
        <end position="807"/>
    </location>
</feature>
<feature type="compositionally biased region" description="Gly residues" evidence="1">
    <location>
        <begin position="586"/>
        <end position="595"/>
    </location>
</feature>
<evidence type="ECO:0000256" key="2">
    <source>
        <dbReference type="SAM" id="SignalP"/>
    </source>
</evidence>
<name>A0A835T7T8_CHLIN</name>
<feature type="region of interest" description="Disordered" evidence="1">
    <location>
        <begin position="530"/>
        <end position="606"/>
    </location>
</feature>
<accession>A0A835T7T8</accession>
<comment type="caution">
    <text evidence="4">The sequence shown here is derived from an EMBL/GenBank/DDBJ whole genome shotgun (WGS) entry which is preliminary data.</text>
</comment>
<feature type="compositionally biased region" description="Basic and acidic residues" evidence="1">
    <location>
        <begin position="311"/>
        <end position="322"/>
    </location>
</feature>
<feature type="compositionally biased region" description="Pro residues" evidence="1">
    <location>
        <begin position="548"/>
        <end position="562"/>
    </location>
</feature>
<keyword evidence="5" id="KW-1185">Reference proteome</keyword>
<feature type="compositionally biased region" description="Low complexity" evidence="1">
    <location>
        <begin position="668"/>
        <end position="686"/>
    </location>
</feature>
<feature type="compositionally biased region" description="Pro residues" evidence="1">
    <location>
        <begin position="791"/>
        <end position="805"/>
    </location>
</feature>